<feature type="transmembrane region" description="Helical" evidence="1">
    <location>
        <begin position="114"/>
        <end position="133"/>
    </location>
</feature>
<dbReference type="OrthoDB" id="1443714at2"/>
<dbReference type="Pfam" id="PF02517">
    <property type="entry name" value="Rce1-like"/>
    <property type="match status" value="1"/>
</dbReference>
<sequence>MKQIVLDFWNFVKKPKDIQYSGNEKAYKWKVFFALFVLNILITIVYLGLSSLISYFYPLEHKLENIDFGPILTFLLLVILIPLIEEIVFRLGLRREGIVKSLFTEEKWHRYFSIFTYLSVITFALMHGTNYLFDNY</sequence>
<feature type="domain" description="CAAX prenyl protease 2/Lysostaphin resistance protein A-like" evidence="2">
    <location>
        <begin position="69"/>
        <end position="130"/>
    </location>
</feature>
<name>A0A1H6JWL7_9FLAO</name>
<feature type="transmembrane region" description="Helical" evidence="1">
    <location>
        <begin position="31"/>
        <end position="57"/>
    </location>
</feature>
<evidence type="ECO:0000259" key="2">
    <source>
        <dbReference type="Pfam" id="PF02517"/>
    </source>
</evidence>
<feature type="transmembrane region" description="Helical" evidence="1">
    <location>
        <begin position="69"/>
        <end position="93"/>
    </location>
</feature>
<organism evidence="3 4">
    <name type="scientific">Paenimyroides marinum</name>
    <dbReference type="NCBI Taxonomy" id="1159016"/>
    <lineage>
        <taxon>Bacteria</taxon>
        <taxon>Pseudomonadati</taxon>
        <taxon>Bacteroidota</taxon>
        <taxon>Flavobacteriia</taxon>
        <taxon>Flavobacteriales</taxon>
        <taxon>Flavobacteriaceae</taxon>
        <taxon>Paenimyroides</taxon>
    </lineage>
</organism>
<dbReference type="RefSeq" id="WP_091096301.1">
    <property type="nucleotide sequence ID" value="NZ_FNXE01000005.1"/>
</dbReference>
<reference evidence="3 4" key="1">
    <citation type="submission" date="2016-10" db="EMBL/GenBank/DDBJ databases">
        <authorList>
            <person name="de Groot N.N."/>
        </authorList>
    </citation>
    <scope>NUCLEOTIDE SEQUENCE [LARGE SCALE GENOMIC DNA]</scope>
    <source>
        <strain evidence="3 4">CGMCC 1.10825</strain>
    </source>
</reference>
<keyword evidence="1" id="KW-0812">Transmembrane</keyword>
<dbReference type="GO" id="GO:0080120">
    <property type="term" value="P:CAAX-box protein maturation"/>
    <property type="evidence" value="ECO:0007669"/>
    <property type="project" value="UniProtKB-ARBA"/>
</dbReference>
<evidence type="ECO:0000256" key="1">
    <source>
        <dbReference type="SAM" id="Phobius"/>
    </source>
</evidence>
<dbReference type="EMBL" id="FNXE01000005">
    <property type="protein sequence ID" value="SEH64412.1"/>
    <property type="molecule type" value="Genomic_DNA"/>
</dbReference>
<evidence type="ECO:0000313" key="3">
    <source>
        <dbReference type="EMBL" id="SEH64412.1"/>
    </source>
</evidence>
<keyword evidence="3" id="KW-0378">Hydrolase</keyword>
<protein>
    <submittedName>
        <fullName evidence="3">CAAX protease self-immunity</fullName>
    </submittedName>
</protein>
<dbReference type="GO" id="GO:0004175">
    <property type="term" value="F:endopeptidase activity"/>
    <property type="evidence" value="ECO:0007669"/>
    <property type="project" value="UniProtKB-ARBA"/>
</dbReference>
<gene>
    <name evidence="3" type="ORF">SAMN02927937_00667</name>
</gene>
<evidence type="ECO:0000313" key="4">
    <source>
        <dbReference type="Proteomes" id="UP000199634"/>
    </source>
</evidence>
<dbReference type="InterPro" id="IPR003675">
    <property type="entry name" value="Rce1/LyrA-like_dom"/>
</dbReference>
<dbReference type="STRING" id="1159016.SAMN02927937_00667"/>
<dbReference type="Proteomes" id="UP000199634">
    <property type="component" value="Unassembled WGS sequence"/>
</dbReference>
<dbReference type="GO" id="GO:0006508">
    <property type="term" value="P:proteolysis"/>
    <property type="evidence" value="ECO:0007669"/>
    <property type="project" value="UniProtKB-KW"/>
</dbReference>
<keyword evidence="3" id="KW-0645">Protease</keyword>
<accession>A0A1H6JWL7</accession>
<keyword evidence="1" id="KW-0472">Membrane</keyword>
<proteinExistence type="predicted"/>
<dbReference type="AlphaFoldDB" id="A0A1H6JWL7"/>
<keyword evidence="4" id="KW-1185">Reference proteome</keyword>
<keyword evidence="1" id="KW-1133">Transmembrane helix</keyword>